<comment type="caution">
    <text evidence="2">The sequence shown here is derived from an EMBL/GenBank/DDBJ whole genome shotgun (WGS) entry which is preliminary data.</text>
</comment>
<accession>A0A821BSM3</accession>
<proteinExistence type="predicted"/>
<evidence type="ECO:0000256" key="1">
    <source>
        <dbReference type="SAM" id="MobiDB-lite"/>
    </source>
</evidence>
<gene>
    <name evidence="2" type="ORF">OVN521_LOCUS45118</name>
</gene>
<feature type="compositionally biased region" description="Polar residues" evidence="1">
    <location>
        <begin position="44"/>
        <end position="56"/>
    </location>
</feature>
<feature type="region of interest" description="Disordered" evidence="1">
    <location>
        <begin position="1"/>
        <end position="99"/>
    </location>
</feature>
<feature type="compositionally biased region" description="Low complexity" evidence="1">
    <location>
        <begin position="66"/>
        <end position="76"/>
    </location>
</feature>
<organism evidence="2 3">
    <name type="scientific">Rotaria magnacalcarata</name>
    <dbReference type="NCBI Taxonomy" id="392030"/>
    <lineage>
        <taxon>Eukaryota</taxon>
        <taxon>Metazoa</taxon>
        <taxon>Spiralia</taxon>
        <taxon>Gnathifera</taxon>
        <taxon>Rotifera</taxon>
        <taxon>Eurotatoria</taxon>
        <taxon>Bdelloidea</taxon>
        <taxon>Philodinida</taxon>
        <taxon>Philodinidae</taxon>
        <taxon>Rotaria</taxon>
    </lineage>
</organism>
<feature type="non-terminal residue" evidence="2">
    <location>
        <position position="1"/>
    </location>
</feature>
<dbReference type="Proteomes" id="UP000663866">
    <property type="component" value="Unassembled WGS sequence"/>
</dbReference>
<dbReference type="EMBL" id="CAJOBG010072439">
    <property type="protein sequence ID" value="CAF4599722.1"/>
    <property type="molecule type" value="Genomic_DNA"/>
</dbReference>
<name>A0A821BSM3_9BILA</name>
<reference evidence="2" key="1">
    <citation type="submission" date="2021-02" db="EMBL/GenBank/DDBJ databases">
        <authorList>
            <person name="Nowell W R."/>
        </authorList>
    </citation>
    <scope>NUCLEOTIDE SEQUENCE</scope>
</reference>
<sequence>IENNNNNTVHQIPSPPPPPIQTKEQRPKSSSKRQHSARHDRTQNDLPPTTGNSSITEKLGTTPVESSISSTSMIRSNTFEKKLESPRLPIETISTPPKP</sequence>
<dbReference type="AlphaFoldDB" id="A0A821BSM3"/>
<protein>
    <submittedName>
        <fullName evidence="2">Uncharacterized protein</fullName>
    </submittedName>
</protein>
<evidence type="ECO:0000313" key="3">
    <source>
        <dbReference type="Proteomes" id="UP000663866"/>
    </source>
</evidence>
<keyword evidence="3" id="KW-1185">Reference proteome</keyword>
<evidence type="ECO:0000313" key="2">
    <source>
        <dbReference type="EMBL" id="CAF4599722.1"/>
    </source>
</evidence>
<feature type="non-terminal residue" evidence="2">
    <location>
        <position position="99"/>
    </location>
</feature>
<feature type="compositionally biased region" description="Polar residues" evidence="1">
    <location>
        <begin position="1"/>
        <end position="11"/>
    </location>
</feature>